<feature type="region of interest" description="Disordered" evidence="1">
    <location>
        <begin position="1"/>
        <end position="73"/>
    </location>
</feature>
<evidence type="ECO:0000313" key="2">
    <source>
        <dbReference type="Proteomes" id="UP000887577"/>
    </source>
</evidence>
<dbReference type="AlphaFoldDB" id="A0A914YIR8"/>
<reference evidence="3" key="1">
    <citation type="submission" date="2022-11" db="UniProtKB">
        <authorList>
            <consortium name="WormBaseParasite"/>
        </authorList>
    </citation>
    <scope>IDENTIFICATION</scope>
</reference>
<name>A0A914YIR8_9BILA</name>
<evidence type="ECO:0000313" key="3">
    <source>
        <dbReference type="WBParaSite" id="PSU_v2.g1872.t1"/>
    </source>
</evidence>
<protein>
    <submittedName>
        <fullName evidence="3">Uncharacterized protein</fullName>
    </submittedName>
</protein>
<evidence type="ECO:0000256" key="1">
    <source>
        <dbReference type="SAM" id="MobiDB-lite"/>
    </source>
</evidence>
<proteinExistence type="predicted"/>
<accession>A0A914YIR8</accession>
<sequence>MGRYWKSEKSRDRHEPVGLPTKPIRKEEYKAVKAKVKAPSLSPNKDKAASPRPPPSNSSAAPKPVKDNTTRSVEQVELQNRMRLGEAINDQDIEDVQFLFERYIKALEEYQVIYADKVEADHEAYLARQKKAELVARQ</sequence>
<organism evidence="2 3">
    <name type="scientific">Panagrolaimus superbus</name>
    <dbReference type="NCBI Taxonomy" id="310955"/>
    <lineage>
        <taxon>Eukaryota</taxon>
        <taxon>Metazoa</taxon>
        <taxon>Ecdysozoa</taxon>
        <taxon>Nematoda</taxon>
        <taxon>Chromadorea</taxon>
        <taxon>Rhabditida</taxon>
        <taxon>Tylenchina</taxon>
        <taxon>Panagrolaimomorpha</taxon>
        <taxon>Panagrolaimoidea</taxon>
        <taxon>Panagrolaimidae</taxon>
        <taxon>Panagrolaimus</taxon>
    </lineage>
</organism>
<keyword evidence="2" id="KW-1185">Reference proteome</keyword>
<dbReference type="WBParaSite" id="PSU_v2.g1872.t1">
    <property type="protein sequence ID" value="PSU_v2.g1872.t1"/>
    <property type="gene ID" value="PSU_v2.g1872"/>
</dbReference>
<feature type="compositionally biased region" description="Basic and acidic residues" evidence="1">
    <location>
        <begin position="1"/>
        <end position="16"/>
    </location>
</feature>
<dbReference type="Proteomes" id="UP000887577">
    <property type="component" value="Unplaced"/>
</dbReference>